<sequence>MKKQLTKLFGRRKTGEDGETSADSSPVKSLAPPTPFSGSVVVVPSDARYARITTHMKDVALVCKLFVGNMKKDNGGASNDVSKLASTINAIALKIQSTLGEGSTAGSGAQAYCTSELGVALSDQTGLPALLVEVLDRIRLFYLVQHIKELETSAESVDPGLEHCVATLGQCLVGVFANAVVVDRYRCELVNLMRMAADLFAPCTLFVRAAVEATLSNTVATTFNAGLVWYLHDAGAVAVVVKTMRELVDAPHVTSHNASTAVGSFHMVPSATDELHVHEAVSKALGLHKDEKAPTDEVRPPECTFTLSSHDPFVGTTRLVQLLQASARFSWVLIQDFAAAGGYDVVWLLVAQDAANGMDVFLSLLPLGDGVDKTTTDWTMKKCGAWNEAAFVALRDFLFQRIHDSAAHGHGSDDGDNNNGAVDALAPYYNVMAQVYMRAEVDNFKRLEAKTLLLTSLVSKIRELPPVAQAIVLACVEHVGVKAPTLEVTRDILSMLCALFMEAKDQHDRAISMLLCDSLTKMLQQMPSSDHPLRDTLLEFGLLDRAIYPYFQSLPYDAATTLRPHVQGLCTLTCHVLHNHVAGCTRFRDLQVHVTVHRVAKEWIEDADAFASLFQIFVELAGVTKSALLLQGIEEDVRMLLGLVQHCRELDAPLGLLLTLLQQYLGNNVTAQRIWRDASGMERLLSTISSLDDHARHVGHVKTMFDIFHLLLESAETRTYAVEHHMYHTLADCLVATGWLGSIESAVVIEHILGLVFKGTKKYVVQNADAMAMLFELWPHMTPDQQTKLVGDLLHRLTQLMKPNEQKAALVHAGIFGWIHPLIATSPSLMALMQCLSTNQIPIPHLRDFLRVLYQTPGRGLQFLDTMTKAPLVPHACLQHHAYIHVTTDKLWPPPSGYAFACWFQFPPDVTMPSHTVTVPMCEGYLHMDHGLGSKYAVLVGSALSVYESKEAALQPATKELVVLDIHEYAEEGADAFRICTTDTDEWYAARVVDVDQAPAWKKALTVYSKPYVMLIALYAMDQPQCFTRVYFDPATTCLRVETSAKHHVLFKNIDIGLFAERSWHHLVLTHRRAVVGSSLVTLFIDGAEICTKKLSYPASTSPSPIRSFLGSDPHLFPSTCIRSICLGPMWLMSDVLPPLAATVMFMMGPTYMYSFPGNTSSQGAIDEWTESALTSFLHWIIHRKVDVARAAQRLELMKLGLAAQKNWQQEMVVSQMDEEDKDIWTSIWFRFFVDRYCSIKLLGEEWLSAVASFKWPEENILWSLHTEVPNAQTYVQYIDTEPTIPLDLPKVIPSLGGPRTVLIPLAETVDNASDLRLFLRVLTRCLKTNPATMAWFIEHGGHPWLVGFLLHRIDMVDESILVAVAKLAISGTLNEAKQGQPETKVAHPVIVNTHAVNHILLSAAFRHKLSWALQHKLVVVLGYTIHPHNPNAVFNARQLRQSHVTVWWLQYIAHLCRTDQANPLLVDQLMAFLTRLLHVELHVDDLLHVSDMLLSALMDPHKRLRHTLLASLATHVETSPVVARTLIDSIFYRLHQDRKRGVAVYPSWCTLTPLPIKFSIDGFEHVLLEVIARAASVDATMPSDAYLATRLLFSLVQLQPAFAMHLLVNSSLHIRLKQVLSLHSLHVVPFVPLLAFALLIPISQVNHEANKLALAFPTKYTPTAMDRECIDAVWDILGHLWKLNQTTNPSDPTTLEVLTWLDARLTLDTLVFQAVCRSSSAFLAMLLRCIDPSKGRTTTSTIHDAAARCLATFLAQSLVERDDWADNVLFCLHLWHDNQPQWLVLVQTIVDETRVLTDQGSLVAMKNICSLFLGLVRLLATKRKPRDEKLKNVPFVWNVVDLHEPTVGFVCDVIAKCGDKHLAGALGDEAQQYFYGVLVFCAQALVLHGLYPVQQRATAWQFDVLGRVAAAKHLFLQQTNVSSILMYSSASPNPVDMYAHASGFRLHMRQMSLHGNQKEFVLGQESDKLFVLCLATTLVRMLLIDDTATCFAPIELWQFLLQQRMGMLKELLIIEPKASLLTTISAAKKESVDVFHNGFDQVLTIDALDHAQLPVFTTWLQCQRLLLQDVFPARTDPMFQMLVETSEGSLLLRHPKQCDWVVRVAVDLPCGYPSLEWSAVETPIEGQLQQASEKASLRFDHGLSSQVESVDEATTAWARERQKAKYARSLWEEPLAMRVRPNQSVYQTSWASAALDATEGPGRKRMRLKWNEVLLANDQEKTVVVAATGKPAAGGIQRCLEFHDMVEVYRQCMYKQEMDLSQCKFPQTRESLRDVAKTAAAIAETIARLFLHQDQYQDLGISSVVAQDIDAMLVRSKEDIEFVRVLPNTLFDVADSEAMQRALLKPNALKLTLDQPGNHDPHDSDEEYSDDEDEVHTRGSISGRRSDTLLDDAPPQIANASADDSKPKETHAATDQMYGGLLRFLHRNDKPPHHACNAMSISGMHKSTGVYLMCAESIYFVEGYVVVDDTQTPAKGVVDFHEMHGRVAIKPSPSATSYQLQWRLKYHDIKQFYRIKYQLRPVGLELVDVGGWTYFCTFESARGREDIFKTLFQMPIHNSIYWAHVLRPAPFRSMKRLRQTLTKKWLRGSLSNFEYLIELNALAGRTFNDVTQYPVFPWVLADYTSETLDLTKDETYRDLSKPMGALGAKRAEQFKERYLAMSTDGFDGSPAFHYGTHYSCSAYVTYYLLRLEPFSTMAQELQGGDFDKADRLFRNIGASWSSASAENLQDVRELIPEFYFLPEFLVNANGFDLGSTQSGDVVNDVILPPWARQDPREFIRLHRRALESKYVSENLHSWIDLVFGYKQRGQEAVDSLNVFMHMTYEGTVDIDAITDPLLREATLAQIENFGQTPSKLFNSPHPPRKVPQLHAQSLSTLLTHASDLNMNAQSSVEAYLKWHTPLAPPLVSIGKEYVHLKKAHMVQVMEEAIGDVKAVSDKYVCKGQSCALTPPRMKKFVDWGLGNGSLALRSIKSKSLLVIENVHTRAIRCGAFSDDGMILVTGGDDAVVNVLECAKVHGERSFIHKGKLTGHNDSVTCVAINKAFNVVVSGSNDHSAIVWDLRTRRYLRELRGHDAPLRHVGINGANGNILTVAHSQVRLWSVNGDLLAAALLPTLGLGPVTAALCTSCDTWQNGVVVLTGHSNGTIACWGLTYPLDMDASTSSDAVLISSTDKALPSCRLYVMKLLLEHRAAVTALAVTPDHRQLISGDADGWCIRWVDDSASATAAT</sequence>
<dbReference type="SMART" id="SM01026">
    <property type="entry name" value="Beach"/>
    <property type="match status" value="1"/>
</dbReference>
<dbReference type="FunFam" id="1.10.1540.10:FF:000001">
    <property type="entry name" value="neurobeachin isoform X1"/>
    <property type="match status" value="1"/>
</dbReference>
<feature type="compositionally biased region" description="Acidic residues" evidence="4">
    <location>
        <begin position="2364"/>
        <end position="2375"/>
    </location>
</feature>
<feature type="domain" description="BEACH" evidence="5">
    <location>
        <begin position="2571"/>
        <end position="2865"/>
    </location>
</feature>
<dbReference type="InterPro" id="IPR036322">
    <property type="entry name" value="WD40_repeat_dom_sf"/>
</dbReference>
<dbReference type="Gene3D" id="2.30.29.30">
    <property type="entry name" value="Pleckstrin-homology domain (PH domain)/Phosphotyrosine-binding domain (PTB)"/>
    <property type="match status" value="1"/>
</dbReference>
<keyword evidence="9" id="KW-1185">Reference proteome</keyword>
<dbReference type="SUPFAM" id="SSF50978">
    <property type="entry name" value="WD40 repeat-like"/>
    <property type="match status" value="1"/>
</dbReference>
<evidence type="ECO:0000313" key="9">
    <source>
        <dbReference type="Proteomes" id="UP000332933"/>
    </source>
</evidence>
<dbReference type="InterPro" id="IPR001680">
    <property type="entry name" value="WD40_rpt"/>
</dbReference>
<protein>
    <submittedName>
        <fullName evidence="8">Aste57867_16541 protein</fullName>
    </submittedName>
</protein>
<feature type="repeat" description="WD" evidence="3">
    <location>
        <begin position="3187"/>
        <end position="3218"/>
    </location>
</feature>
<accession>A0A485L5P1</accession>
<evidence type="ECO:0000256" key="3">
    <source>
        <dbReference type="PROSITE-ProRule" id="PRU00221"/>
    </source>
</evidence>
<evidence type="ECO:0000313" key="8">
    <source>
        <dbReference type="EMBL" id="VFT93315.1"/>
    </source>
</evidence>
<reference evidence="8 9" key="1">
    <citation type="submission" date="2019-03" db="EMBL/GenBank/DDBJ databases">
        <authorList>
            <person name="Gaulin E."/>
            <person name="Dumas B."/>
        </authorList>
    </citation>
    <scope>NUCLEOTIDE SEQUENCE [LARGE SCALE GENOMIC DNA]</scope>
    <source>
        <strain evidence="8">CBS 568.67</strain>
    </source>
</reference>
<dbReference type="InterPro" id="IPR015943">
    <property type="entry name" value="WD40/YVTN_repeat-like_dom_sf"/>
</dbReference>
<dbReference type="PROSITE" id="PS50197">
    <property type="entry name" value="BEACH"/>
    <property type="match status" value="1"/>
</dbReference>
<keyword evidence="2" id="KW-0677">Repeat</keyword>
<dbReference type="Pfam" id="PF02138">
    <property type="entry name" value="Beach"/>
    <property type="match status" value="1"/>
</dbReference>
<evidence type="ECO:0000256" key="1">
    <source>
        <dbReference type="ARBA" id="ARBA00022574"/>
    </source>
</evidence>
<evidence type="ECO:0000256" key="4">
    <source>
        <dbReference type="SAM" id="MobiDB-lite"/>
    </source>
</evidence>
<dbReference type="SUPFAM" id="SSF81837">
    <property type="entry name" value="BEACH domain"/>
    <property type="match status" value="1"/>
</dbReference>
<evidence type="ECO:0000256" key="2">
    <source>
        <dbReference type="ARBA" id="ARBA00022737"/>
    </source>
</evidence>
<dbReference type="InterPro" id="IPR051944">
    <property type="entry name" value="BEACH_domain_protein"/>
</dbReference>
<evidence type="ECO:0000313" key="7">
    <source>
        <dbReference type="EMBL" id="KAF0692364.1"/>
    </source>
</evidence>
<proteinExistence type="predicted"/>
<feature type="region of interest" description="Disordered" evidence="4">
    <location>
        <begin position="1"/>
        <end position="33"/>
    </location>
</feature>
<dbReference type="SMART" id="SM00320">
    <property type="entry name" value="WD40"/>
    <property type="match status" value="4"/>
</dbReference>
<reference evidence="7" key="2">
    <citation type="submission" date="2019-06" db="EMBL/GenBank/DDBJ databases">
        <title>Genomics analysis of Aphanomyces spp. identifies a new class of oomycete effector associated with host adaptation.</title>
        <authorList>
            <person name="Gaulin E."/>
        </authorList>
    </citation>
    <scope>NUCLEOTIDE SEQUENCE</scope>
    <source>
        <strain evidence="7">CBS 578.67</strain>
    </source>
</reference>
<evidence type="ECO:0000259" key="6">
    <source>
        <dbReference type="PROSITE" id="PS51783"/>
    </source>
</evidence>
<dbReference type="PROSITE" id="PS51783">
    <property type="entry name" value="PH_BEACH"/>
    <property type="match status" value="1"/>
</dbReference>
<dbReference type="PANTHER" id="PTHR46108">
    <property type="entry name" value="BLUE CHEESE"/>
    <property type="match status" value="1"/>
</dbReference>
<dbReference type="EMBL" id="VJMH01005894">
    <property type="protein sequence ID" value="KAF0692364.1"/>
    <property type="molecule type" value="Genomic_DNA"/>
</dbReference>
<dbReference type="PANTHER" id="PTHR46108:SF4">
    <property type="entry name" value="BLUE CHEESE"/>
    <property type="match status" value="1"/>
</dbReference>
<keyword evidence="1 3" id="KW-0853">WD repeat</keyword>
<evidence type="ECO:0000259" key="5">
    <source>
        <dbReference type="PROSITE" id="PS50197"/>
    </source>
</evidence>
<dbReference type="InterPro" id="IPR019775">
    <property type="entry name" value="WD40_repeat_CS"/>
</dbReference>
<dbReference type="InterPro" id="IPR036372">
    <property type="entry name" value="BEACH_dom_sf"/>
</dbReference>
<feature type="region of interest" description="Disordered" evidence="4">
    <location>
        <begin position="2353"/>
        <end position="2413"/>
    </location>
</feature>
<dbReference type="Gene3D" id="2.130.10.10">
    <property type="entry name" value="YVTN repeat-like/Quinoprotein amine dehydrogenase"/>
    <property type="match status" value="1"/>
</dbReference>
<dbReference type="Proteomes" id="UP000332933">
    <property type="component" value="Unassembled WGS sequence"/>
</dbReference>
<dbReference type="InterPro" id="IPR011993">
    <property type="entry name" value="PH-like_dom_sf"/>
</dbReference>
<feature type="repeat" description="WD" evidence="3">
    <location>
        <begin position="3029"/>
        <end position="3070"/>
    </location>
</feature>
<dbReference type="OrthoDB" id="26681at2759"/>
<feature type="compositionally biased region" description="Basic and acidic residues" evidence="4">
    <location>
        <begin position="2404"/>
        <end position="2413"/>
    </location>
</feature>
<gene>
    <name evidence="8" type="primary">Aste57867_16541</name>
    <name evidence="7" type="ORF">As57867_016484</name>
    <name evidence="8" type="ORF">ASTE57867_16541</name>
</gene>
<organism evidence="8 9">
    <name type="scientific">Aphanomyces stellatus</name>
    <dbReference type="NCBI Taxonomy" id="120398"/>
    <lineage>
        <taxon>Eukaryota</taxon>
        <taxon>Sar</taxon>
        <taxon>Stramenopiles</taxon>
        <taxon>Oomycota</taxon>
        <taxon>Saprolegniomycetes</taxon>
        <taxon>Saprolegniales</taxon>
        <taxon>Verrucalvaceae</taxon>
        <taxon>Aphanomyces</taxon>
    </lineage>
</organism>
<dbReference type="PROSITE" id="PS50082">
    <property type="entry name" value="WD_REPEATS_2"/>
    <property type="match status" value="2"/>
</dbReference>
<dbReference type="CDD" id="cd06071">
    <property type="entry name" value="Beach"/>
    <property type="match status" value="1"/>
</dbReference>
<name>A0A485L5P1_9STRA</name>
<dbReference type="InterPro" id="IPR000409">
    <property type="entry name" value="BEACH_dom"/>
</dbReference>
<dbReference type="InterPro" id="IPR023362">
    <property type="entry name" value="PH-BEACH_dom"/>
</dbReference>
<dbReference type="SUPFAM" id="SSF50729">
    <property type="entry name" value="PH domain-like"/>
    <property type="match status" value="1"/>
</dbReference>
<dbReference type="Pfam" id="PF00400">
    <property type="entry name" value="WD40"/>
    <property type="match status" value="3"/>
</dbReference>
<dbReference type="EMBL" id="CAADRA010005915">
    <property type="protein sequence ID" value="VFT93315.1"/>
    <property type="molecule type" value="Genomic_DNA"/>
</dbReference>
<feature type="compositionally biased region" description="Basic residues" evidence="4">
    <location>
        <begin position="1"/>
        <end position="12"/>
    </location>
</feature>
<dbReference type="PROSITE" id="PS00678">
    <property type="entry name" value="WD_REPEATS_1"/>
    <property type="match status" value="1"/>
</dbReference>
<dbReference type="Gene3D" id="1.10.1540.10">
    <property type="entry name" value="BEACH domain"/>
    <property type="match status" value="1"/>
</dbReference>
<feature type="domain" description="BEACH-type PH" evidence="6">
    <location>
        <begin position="2428"/>
        <end position="2553"/>
    </location>
</feature>
<dbReference type="PROSITE" id="PS50294">
    <property type="entry name" value="WD_REPEATS_REGION"/>
    <property type="match status" value="1"/>
</dbReference>